<dbReference type="OrthoDB" id="6101761at2759"/>
<comment type="caution">
    <text evidence="2">The sequence shown here is derived from an EMBL/GenBank/DDBJ whole genome shotgun (WGS) entry which is preliminary data.</text>
</comment>
<dbReference type="InterPro" id="IPR045545">
    <property type="entry name" value="PHYIP/PHIPL_C"/>
</dbReference>
<dbReference type="Proteomes" id="UP000298663">
    <property type="component" value="Unassembled WGS sequence"/>
</dbReference>
<dbReference type="AlphaFoldDB" id="A0A4U5NZH7"/>
<reference evidence="2 3" key="2">
    <citation type="journal article" date="2019" name="G3 (Bethesda)">
        <title>Hybrid Assembly of the Genome of the Entomopathogenic Nematode Steinernema carpocapsae Identifies the X-Chromosome.</title>
        <authorList>
            <person name="Serra L."/>
            <person name="Macchietto M."/>
            <person name="Macias-Munoz A."/>
            <person name="McGill C.J."/>
            <person name="Rodriguez I.M."/>
            <person name="Rodriguez B."/>
            <person name="Murad R."/>
            <person name="Mortazavi A."/>
        </authorList>
    </citation>
    <scope>NUCLEOTIDE SEQUENCE [LARGE SCALE GENOMIC DNA]</scope>
    <source>
        <strain evidence="2 3">ALL</strain>
    </source>
</reference>
<name>A0A4U5NZH7_STECR</name>
<dbReference type="PANTHER" id="PTHR15698">
    <property type="entry name" value="PROTEIN CBG15099"/>
    <property type="match status" value="1"/>
</dbReference>
<keyword evidence="3" id="KW-1185">Reference proteome</keyword>
<dbReference type="Pfam" id="PF19281">
    <property type="entry name" value="PHYHIP_C"/>
    <property type="match status" value="1"/>
</dbReference>
<sequence>MTSHRTPQADPPQIRLFLEETALKCKITFVLLRDVDPNSVRYTVDFQDKEYRQLERRTHGFTSGYLRTTKWTTFDSRPGSIYHVIVTCHDNETSKILGIGRGRFRGVFSQNELAKLWLLALKESKLKIGRRKKITHLYRCKPAEYFNQCKNNLNGRMTPYRKDENGQGGNPINGRIDGLFFSAKTMLGPSGSCELPMQSPFGNTRFSVDARHILDPTKCLFYFCDFYCTVKSHYLTIVICHPGSKANRFCADRLLQMPADNPFLKITERGQGNYEYEVDQTFWVEFFYTEEVPSIGANWTLFRRKDTGRLWTEDSSTTRRVERVISIRPIPHYRQRPALMRSSFDLEMCFVVAKE</sequence>
<evidence type="ECO:0000259" key="1">
    <source>
        <dbReference type="Pfam" id="PF19281"/>
    </source>
</evidence>
<feature type="domain" description="Phytanoyl-CoA hydroxylase-interacting protein-like C-terminal" evidence="1">
    <location>
        <begin position="121"/>
        <end position="293"/>
    </location>
</feature>
<protein>
    <recommendedName>
        <fullName evidence="1">Phytanoyl-CoA hydroxylase-interacting protein-like C-terminal domain-containing protein</fullName>
    </recommendedName>
</protein>
<accession>A0A4U5NZH7</accession>
<dbReference type="GO" id="GO:0005737">
    <property type="term" value="C:cytoplasm"/>
    <property type="evidence" value="ECO:0007669"/>
    <property type="project" value="TreeGrafter"/>
</dbReference>
<dbReference type="EMBL" id="AZBU02000003">
    <property type="protein sequence ID" value="TKR88743.1"/>
    <property type="molecule type" value="Genomic_DNA"/>
</dbReference>
<proteinExistence type="predicted"/>
<organism evidence="2 3">
    <name type="scientific">Steinernema carpocapsae</name>
    <name type="common">Entomopathogenic nematode</name>
    <dbReference type="NCBI Taxonomy" id="34508"/>
    <lineage>
        <taxon>Eukaryota</taxon>
        <taxon>Metazoa</taxon>
        <taxon>Ecdysozoa</taxon>
        <taxon>Nematoda</taxon>
        <taxon>Chromadorea</taxon>
        <taxon>Rhabditida</taxon>
        <taxon>Tylenchina</taxon>
        <taxon>Panagrolaimomorpha</taxon>
        <taxon>Strongyloidoidea</taxon>
        <taxon>Steinernematidae</taxon>
        <taxon>Steinernema</taxon>
    </lineage>
</organism>
<gene>
    <name evidence="2" type="ORF">L596_012941</name>
</gene>
<dbReference type="PANTHER" id="PTHR15698:SF4">
    <property type="entry name" value="PHYTANOYL-COA HYDROXYLASE-INTERACTING PROTEIN-LIKE C-TERMINAL DOMAIN-CONTAINING PROTEIN"/>
    <property type="match status" value="1"/>
</dbReference>
<dbReference type="InterPro" id="IPR042868">
    <property type="entry name" value="PHYHIP/PHYHIPL"/>
</dbReference>
<reference evidence="2 3" key="1">
    <citation type="journal article" date="2015" name="Genome Biol.">
        <title>Comparative genomics of Steinernema reveals deeply conserved gene regulatory networks.</title>
        <authorList>
            <person name="Dillman A.R."/>
            <person name="Macchietto M."/>
            <person name="Porter C.F."/>
            <person name="Rogers A."/>
            <person name="Williams B."/>
            <person name="Antoshechkin I."/>
            <person name="Lee M.M."/>
            <person name="Goodwin Z."/>
            <person name="Lu X."/>
            <person name="Lewis E.E."/>
            <person name="Goodrich-Blair H."/>
            <person name="Stock S.P."/>
            <person name="Adams B.J."/>
            <person name="Sternberg P.W."/>
            <person name="Mortazavi A."/>
        </authorList>
    </citation>
    <scope>NUCLEOTIDE SEQUENCE [LARGE SCALE GENOMIC DNA]</scope>
    <source>
        <strain evidence="2 3">ALL</strain>
    </source>
</reference>
<evidence type="ECO:0000313" key="2">
    <source>
        <dbReference type="EMBL" id="TKR88743.1"/>
    </source>
</evidence>
<evidence type="ECO:0000313" key="3">
    <source>
        <dbReference type="Proteomes" id="UP000298663"/>
    </source>
</evidence>